<dbReference type="GO" id="GO:0015297">
    <property type="term" value="F:antiporter activity"/>
    <property type="evidence" value="ECO:0007669"/>
    <property type="project" value="InterPro"/>
</dbReference>
<evidence type="ECO:0000256" key="6">
    <source>
        <dbReference type="ARBA" id="ARBA00023136"/>
    </source>
</evidence>
<feature type="transmembrane region" description="Helical" evidence="7">
    <location>
        <begin position="327"/>
        <end position="347"/>
    </location>
</feature>
<comment type="caution">
    <text evidence="9">The sequence shown here is derived from an EMBL/GenBank/DDBJ whole genome shotgun (WGS) entry which is preliminary data.</text>
</comment>
<keyword evidence="6 7" id="KW-0472">Membrane</keyword>
<keyword evidence="5 7" id="KW-1133">Transmembrane helix</keyword>
<feature type="transmembrane region" description="Helical" evidence="7">
    <location>
        <begin position="6"/>
        <end position="22"/>
    </location>
</feature>
<keyword evidence="3" id="KW-0813">Transport</keyword>
<protein>
    <submittedName>
        <fullName evidence="9">Sodium/hydrogen exchanger</fullName>
    </submittedName>
</protein>
<dbReference type="EMBL" id="BMIB01000002">
    <property type="protein sequence ID" value="GGH64017.1"/>
    <property type="molecule type" value="Genomic_DNA"/>
</dbReference>
<evidence type="ECO:0000256" key="1">
    <source>
        <dbReference type="ARBA" id="ARBA00004141"/>
    </source>
</evidence>
<organism evidence="9 10">
    <name type="scientific">Filimonas zeae</name>
    <dbReference type="NCBI Taxonomy" id="1737353"/>
    <lineage>
        <taxon>Bacteria</taxon>
        <taxon>Pseudomonadati</taxon>
        <taxon>Bacteroidota</taxon>
        <taxon>Chitinophagia</taxon>
        <taxon>Chitinophagales</taxon>
        <taxon>Chitinophagaceae</taxon>
        <taxon>Filimonas</taxon>
    </lineage>
</organism>
<proteinExistence type="inferred from homology"/>
<dbReference type="GO" id="GO:0016020">
    <property type="term" value="C:membrane"/>
    <property type="evidence" value="ECO:0007669"/>
    <property type="project" value="UniProtKB-SubCell"/>
</dbReference>
<evidence type="ECO:0000313" key="10">
    <source>
        <dbReference type="Proteomes" id="UP000627292"/>
    </source>
</evidence>
<evidence type="ECO:0000313" key="9">
    <source>
        <dbReference type="EMBL" id="GGH64017.1"/>
    </source>
</evidence>
<evidence type="ECO:0000256" key="7">
    <source>
        <dbReference type="SAM" id="Phobius"/>
    </source>
</evidence>
<feature type="transmembrane region" description="Helical" evidence="7">
    <location>
        <begin position="291"/>
        <end position="315"/>
    </location>
</feature>
<keyword evidence="4 7" id="KW-0812">Transmembrane</keyword>
<feature type="transmembrane region" description="Helical" evidence="7">
    <location>
        <begin position="215"/>
        <end position="234"/>
    </location>
</feature>
<comment type="similarity">
    <text evidence="2">Belongs to the monovalent cation:proton antiporter 2 (CPA2) transporter (TC 2.A.37) family.</text>
</comment>
<dbReference type="Gene3D" id="1.20.1530.20">
    <property type="match status" value="1"/>
</dbReference>
<dbReference type="InterPro" id="IPR006153">
    <property type="entry name" value="Cation/H_exchanger_TM"/>
</dbReference>
<dbReference type="AlphaFoldDB" id="A0A917ITN1"/>
<feature type="transmembrane region" description="Helical" evidence="7">
    <location>
        <begin position="29"/>
        <end position="48"/>
    </location>
</feature>
<feature type="transmembrane region" description="Helical" evidence="7">
    <location>
        <begin position="265"/>
        <end position="285"/>
    </location>
</feature>
<dbReference type="PANTHER" id="PTHR42751:SF3">
    <property type="entry name" value="SODIUM_GLUTAMATE SYMPORTER"/>
    <property type="match status" value="1"/>
</dbReference>
<dbReference type="Proteomes" id="UP000627292">
    <property type="component" value="Unassembled WGS sequence"/>
</dbReference>
<evidence type="ECO:0000259" key="8">
    <source>
        <dbReference type="Pfam" id="PF00999"/>
    </source>
</evidence>
<feature type="domain" description="Cation/H+ exchanger transmembrane" evidence="8">
    <location>
        <begin position="14"/>
        <end position="377"/>
    </location>
</feature>
<evidence type="ECO:0000256" key="2">
    <source>
        <dbReference type="ARBA" id="ARBA00005551"/>
    </source>
</evidence>
<dbReference type="GO" id="GO:1902600">
    <property type="term" value="P:proton transmembrane transport"/>
    <property type="evidence" value="ECO:0007669"/>
    <property type="project" value="InterPro"/>
</dbReference>
<gene>
    <name evidence="9" type="ORF">GCM10011379_15580</name>
</gene>
<feature type="transmembrane region" description="Helical" evidence="7">
    <location>
        <begin position="54"/>
        <end position="71"/>
    </location>
</feature>
<sequence length="385" mass="42660">MNHMLLPLSILCLIILLLIFLLKKLRQPYLAAYILAGVLLGPHVTGMFTNTEQIAQVGELGVLLLMFFLGMEIDIPDRKALLLPPLIGQGVKTALSFVFALLVAWLMQWNWPAIILLTVLLTFNSTAVVSDLLRRNGLLQAPIGRTVLNMLLLQDIMLAPVLTLFQLMGHQQVAAGKLLSAIAGSVLIFLLLRAIRNRNLFQLPFLKEMDQDHDLQVFMGAVICLGFAVLASAIGLSGPVGSFAAGIFIGRMRAFHWLEKVLQPFRVFFVALYFVSVGLMIDLAYLKTHYLLVFTITMVVMCSNSLFSALTFRLLRFPWHSSFQAGALLSQTGEFGILAASVAFSMGIIEEPVFKICVVVTGLSLLLSTVWTSLVARWLRGHYRL</sequence>
<dbReference type="RefSeq" id="WP_229687786.1">
    <property type="nucleotide sequence ID" value="NZ_BMIB01000002.1"/>
</dbReference>
<feature type="transmembrane region" description="Helical" evidence="7">
    <location>
        <begin position="174"/>
        <end position="195"/>
    </location>
</feature>
<dbReference type="PANTHER" id="PTHR42751">
    <property type="entry name" value="SODIUM/HYDROGEN EXCHANGER FAMILY/TRKA DOMAIN PROTEIN"/>
    <property type="match status" value="1"/>
</dbReference>
<feature type="transmembrane region" description="Helical" evidence="7">
    <location>
        <begin position="146"/>
        <end position="168"/>
    </location>
</feature>
<evidence type="ECO:0000256" key="3">
    <source>
        <dbReference type="ARBA" id="ARBA00022448"/>
    </source>
</evidence>
<evidence type="ECO:0000256" key="4">
    <source>
        <dbReference type="ARBA" id="ARBA00022692"/>
    </source>
</evidence>
<feature type="transmembrane region" description="Helical" evidence="7">
    <location>
        <begin position="113"/>
        <end position="134"/>
    </location>
</feature>
<accession>A0A917ITN1</accession>
<keyword evidence="10" id="KW-1185">Reference proteome</keyword>
<feature type="transmembrane region" description="Helical" evidence="7">
    <location>
        <begin position="353"/>
        <end position="379"/>
    </location>
</feature>
<reference evidence="9" key="1">
    <citation type="journal article" date="2014" name="Int. J. Syst. Evol. Microbiol.">
        <title>Complete genome sequence of Corynebacterium casei LMG S-19264T (=DSM 44701T), isolated from a smear-ripened cheese.</title>
        <authorList>
            <consortium name="US DOE Joint Genome Institute (JGI-PGF)"/>
            <person name="Walter F."/>
            <person name="Albersmeier A."/>
            <person name="Kalinowski J."/>
            <person name="Ruckert C."/>
        </authorList>
    </citation>
    <scope>NUCLEOTIDE SEQUENCE</scope>
    <source>
        <strain evidence="9">CGMCC 1.15290</strain>
    </source>
</reference>
<dbReference type="Pfam" id="PF00999">
    <property type="entry name" value="Na_H_Exchanger"/>
    <property type="match status" value="1"/>
</dbReference>
<evidence type="ECO:0000256" key="5">
    <source>
        <dbReference type="ARBA" id="ARBA00022989"/>
    </source>
</evidence>
<comment type="subcellular location">
    <subcellularLocation>
        <location evidence="1">Membrane</location>
        <topology evidence="1">Multi-pass membrane protein</topology>
    </subcellularLocation>
</comment>
<dbReference type="InterPro" id="IPR038770">
    <property type="entry name" value="Na+/solute_symporter_sf"/>
</dbReference>
<name>A0A917ITN1_9BACT</name>
<feature type="transmembrane region" description="Helical" evidence="7">
    <location>
        <begin position="83"/>
        <end position="107"/>
    </location>
</feature>
<reference evidence="9" key="2">
    <citation type="submission" date="2020-09" db="EMBL/GenBank/DDBJ databases">
        <authorList>
            <person name="Sun Q."/>
            <person name="Zhou Y."/>
        </authorList>
    </citation>
    <scope>NUCLEOTIDE SEQUENCE</scope>
    <source>
        <strain evidence="9">CGMCC 1.15290</strain>
    </source>
</reference>